<proteinExistence type="predicted"/>
<evidence type="ECO:0000313" key="1">
    <source>
        <dbReference type="EMBL" id="MDA0632144.1"/>
    </source>
</evidence>
<keyword evidence="2" id="KW-1185">Reference proteome</keyword>
<protein>
    <recommendedName>
        <fullName evidence="3">NYN domain-containing protein</fullName>
    </recommendedName>
</protein>
<name>A0ABT4S4L7_9ACTN</name>
<gene>
    <name evidence="1" type="ORF">OUY22_01855</name>
</gene>
<reference evidence="1" key="1">
    <citation type="submission" date="2022-11" db="EMBL/GenBank/DDBJ databases">
        <title>Nonomuraea corallina sp. nov., a new species of the genus Nonomuraea isolated from sea side sediment in Thai sea.</title>
        <authorList>
            <person name="Ngamcharungchit C."/>
            <person name="Matsumoto A."/>
            <person name="Suriyachadkun C."/>
            <person name="Panbangred W."/>
            <person name="Inahashi Y."/>
            <person name="Intra B."/>
        </authorList>
    </citation>
    <scope>NUCLEOTIDE SEQUENCE</scope>
    <source>
        <strain evidence="1">MCN248</strain>
    </source>
</reference>
<dbReference type="RefSeq" id="WP_270152924.1">
    <property type="nucleotide sequence ID" value="NZ_JAPNNL010000004.1"/>
</dbReference>
<comment type="caution">
    <text evidence="1">The sequence shown here is derived from an EMBL/GenBank/DDBJ whole genome shotgun (WGS) entry which is preliminary data.</text>
</comment>
<accession>A0ABT4S4L7</accession>
<evidence type="ECO:0000313" key="2">
    <source>
        <dbReference type="Proteomes" id="UP001144036"/>
    </source>
</evidence>
<sequence>MRSLRDGRAIHLLDIENLTASPLPTTAEVEQTMSEYGQRVPVGPLDQFVVGVNPRSLVEVGRGICGAQILTRSGPDGADSVLTEVAIGDRIDLRFERVFIGSGDGYFADLVVWLATAGVRVTIVTRHGLLSWRLYVATGDITYLDTALAA</sequence>
<organism evidence="1 2">
    <name type="scientific">Nonomuraea corallina</name>
    <dbReference type="NCBI Taxonomy" id="2989783"/>
    <lineage>
        <taxon>Bacteria</taxon>
        <taxon>Bacillati</taxon>
        <taxon>Actinomycetota</taxon>
        <taxon>Actinomycetes</taxon>
        <taxon>Streptosporangiales</taxon>
        <taxon>Streptosporangiaceae</taxon>
        <taxon>Nonomuraea</taxon>
    </lineage>
</organism>
<dbReference type="EMBL" id="JAPNNL010000004">
    <property type="protein sequence ID" value="MDA0632144.1"/>
    <property type="molecule type" value="Genomic_DNA"/>
</dbReference>
<dbReference type="Proteomes" id="UP001144036">
    <property type="component" value="Unassembled WGS sequence"/>
</dbReference>
<evidence type="ECO:0008006" key="3">
    <source>
        <dbReference type="Google" id="ProtNLM"/>
    </source>
</evidence>